<keyword evidence="4" id="KW-1185">Reference proteome</keyword>
<sequence>MNRLQNFLDLHTGEEDKQKILENVKSNISFRGSTVWILACAIVVASVGLNVNSTAVIIGAMLISPLMGPIVGAGFSLGIYDFELLKKAAKNLVIATLVSLLVSTIYFTLSPFKETQSELLARTSPNIYDILIAFFGGLVGVIAITRVEKGNPIPGVAIATALMPPLCTAGYGLAIGNWKYFLGALFLYTINCVFICISTFLIVKYLKYPEVNHVNPKYRKQIKYTISSIIVLLIVPSVYFAYVLAQEKKYKQRVELFLNDEFTEKGFAILYQKVNYNKNQKSIELAFLNKKINKKEIQNLRSLLKKYKIENTKLLIKQDTTDIKKYILENNATEKAKENEKDLMILNLENKLKSYSYNNKALQDEISILFPEIKNISVASHIFNENTDSTLTKTIVIYKSTKNINSNDEEKLKQWLKKRIAKNNVELYRDKED</sequence>
<feature type="transmembrane region" description="Helical" evidence="2">
    <location>
        <begin position="180"/>
        <end position="203"/>
    </location>
</feature>
<name>A0ABU9NSC6_9FLAO</name>
<comment type="caution">
    <text evidence="3">The sequence shown here is derived from an EMBL/GenBank/DDBJ whole genome shotgun (WGS) entry which is preliminary data.</text>
</comment>
<dbReference type="NCBIfam" id="TIGR00341">
    <property type="entry name" value="TIGR00341 family protein"/>
    <property type="match status" value="1"/>
</dbReference>
<evidence type="ECO:0000256" key="2">
    <source>
        <dbReference type="SAM" id="Phobius"/>
    </source>
</evidence>
<evidence type="ECO:0000256" key="1">
    <source>
        <dbReference type="SAM" id="Coils"/>
    </source>
</evidence>
<dbReference type="RefSeq" id="WP_342692813.1">
    <property type="nucleotide sequence ID" value="NZ_JBCGDP010000017.1"/>
</dbReference>
<reference evidence="3 4" key="1">
    <citation type="submission" date="2024-03" db="EMBL/GenBank/DDBJ databases">
        <title>Two novel species of the genus Flavobacterium exhibiting potentially degradation of complex polysaccharides.</title>
        <authorList>
            <person name="Lian X."/>
        </authorList>
    </citation>
    <scope>NUCLEOTIDE SEQUENCE [LARGE SCALE GENOMIC DNA]</scope>
    <source>
        <strain evidence="3 4">N6</strain>
    </source>
</reference>
<dbReference type="InterPro" id="IPR005240">
    <property type="entry name" value="DUF389"/>
</dbReference>
<dbReference type="Pfam" id="PF04087">
    <property type="entry name" value="DUF389"/>
    <property type="match status" value="1"/>
</dbReference>
<feature type="transmembrane region" description="Helical" evidence="2">
    <location>
        <begin position="28"/>
        <end position="49"/>
    </location>
</feature>
<dbReference type="EMBL" id="JBCGDP010000017">
    <property type="protein sequence ID" value="MEM0577960.1"/>
    <property type="molecule type" value="Genomic_DNA"/>
</dbReference>
<evidence type="ECO:0000313" key="3">
    <source>
        <dbReference type="EMBL" id="MEM0577960.1"/>
    </source>
</evidence>
<feature type="transmembrane region" description="Helical" evidence="2">
    <location>
        <begin position="127"/>
        <end position="144"/>
    </location>
</feature>
<feature type="transmembrane region" description="Helical" evidence="2">
    <location>
        <begin position="156"/>
        <end position="174"/>
    </location>
</feature>
<evidence type="ECO:0000313" key="4">
    <source>
        <dbReference type="Proteomes" id="UP001468798"/>
    </source>
</evidence>
<organism evidence="3 4">
    <name type="scientific">Flavobacterium polysaccharolyticum</name>
    <dbReference type="NCBI Taxonomy" id="3133148"/>
    <lineage>
        <taxon>Bacteria</taxon>
        <taxon>Pseudomonadati</taxon>
        <taxon>Bacteroidota</taxon>
        <taxon>Flavobacteriia</taxon>
        <taxon>Flavobacteriales</taxon>
        <taxon>Flavobacteriaceae</taxon>
        <taxon>Flavobacterium</taxon>
    </lineage>
</organism>
<proteinExistence type="predicted"/>
<keyword evidence="2" id="KW-0812">Transmembrane</keyword>
<keyword evidence="2" id="KW-1133">Transmembrane helix</keyword>
<feature type="transmembrane region" description="Helical" evidence="2">
    <location>
        <begin position="55"/>
        <end position="80"/>
    </location>
</feature>
<gene>
    <name evidence="3" type="ORF">WFZ86_15770</name>
</gene>
<feature type="transmembrane region" description="Helical" evidence="2">
    <location>
        <begin position="92"/>
        <end position="112"/>
    </location>
</feature>
<feature type="transmembrane region" description="Helical" evidence="2">
    <location>
        <begin position="224"/>
        <end position="245"/>
    </location>
</feature>
<dbReference type="Proteomes" id="UP001468798">
    <property type="component" value="Unassembled WGS sequence"/>
</dbReference>
<dbReference type="PANTHER" id="PTHR20992:SF9">
    <property type="entry name" value="AT15442P-RELATED"/>
    <property type="match status" value="1"/>
</dbReference>
<accession>A0ABU9NSC6</accession>
<keyword evidence="1" id="KW-0175">Coiled coil</keyword>
<keyword evidence="2" id="KW-0472">Membrane</keyword>
<protein>
    <submittedName>
        <fullName evidence="3">TIGR00341 family protein</fullName>
    </submittedName>
</protein>
<feature type="coiled-coil region" evidence="1">
    <location>
        <begin position="278"/>
        <end position="317"/>
    </location>
</feature>
<dbReference type="PANTHER" id="PTHR20992">
    <property type="entry name" value="AT15442P-RELATED"/>
    <property type="match status" value="1"/>
</dbReference>